<gene>
    <name evidence="2" type="ordered locus">TERTU_4213</name>
</gene>
<dbReference type="eggNOG" id="ENOG5032JEM">
    <property type="taxonomic scope" value="Bacteria"/>
</dbReference>
<keyword evidence="1" id="KW-0812">Transmembrane</keyword>
<sequence length="82" mass="9358">MSRRKRSGSSVLADKKDSPDLSNLLTIGVIIYFASGIVGVPLMNFYSRVNPWFIVDSPALVSFLLFSAITIWIRRRFFNLKF</sequence>
<keyword evidence="1" id="KW-0472">Membrane</keyword>
<evidence type="ECO:0000313" key="2">
    <source>
        <dbReference type="EMBL" id="ACR13458.1"/>
    </source>
</evidence>
<evidence type="ECO:0000313" key="3">
    <source>
        <dbReference type="Proteomes" id="UP000009080"/>
    </source>
</evidence>
<dbReference type="OrthoDB" id="9907673at2"/>
<dbReference type="EMBL" id="CP001614">
    <property type="protein sequence ID" value="ACR13458.1"/>
    <property type="molecule type" value="Genomic_DNA"/>
</dbReference>
<keyword evidence="3" id="KW-1185">Reference proteome</keyword>
<name>C5BI39_TERTT</name>
<dbReference type="HOGENOM" id="CLU_2557147_0_0_6"/>
<proteinExistence type="predicted"/>
<accession>C5BI39</accession>
<dbReference type="Proteomes" id="UP000009080">
    <property type="component" value="Chromosome"/>
</dbReference>
<feature type="transmembrane region" description="Helical" evidence="1">
    <location>
        <begin position="52"/>
        <end position="73"/>
    </location>
</feature>
<evidence type="ECO:0000256" key="1">
    <source>
        <dbReference type="SAM" id="Phobius"/>
    </source>
</evidence>
<organism evidence="2 3">
    <name type="scientific">Teredinibacter turnerae (strain ATCC 39867 / T7901)</name>
    <dbReference type="NCBI Taxonomy" id="377629"/>
    <lineage>
        <taxon>Bacteria</taxon>
        <taxon>Pseudomonadati</taxon>
        <taxon>Pseudomonadota</taxon>
        <taxon>Gammaproteobacteria</taxon>
        <taxon>Cellvibrionales</taxon>
        <taxon>Cellvibrionaceae</taxon>
        <taxon>Teredinibacter</taxon>
    </lineage>
</organism>
<protein>
    <submittedName>
        <fullName evidence="2">Uncharacterized protein</fullName>
    </submittedName>
</protein>
<reference evidence="2 3" key="1">
    <citation type="journal article" date="2009" name="PLoS ONE">
        <title>The complete genome of Teredinibacter turnerae T7901: an intracellular endosymbiont of marine wood-boring bivalves (shipworms).</title>
        <authorList>
            <person name="Yang J.C."/>
            <person name="Madupu R."/>
            <person name="Durkin A.S."/>
            <person name="Ekborg N.A."/>
            <person name="Pedamallu C.S."/>
            <person name="Hostetler J.B."/>
            <person name="Radune D."/>
            <person name="Toms B.S."/>
            <person name="Henrissat B."/>
            <person name="Coutinho P.M."/>
            <person name="Schwarz S."/>
            <person name="Field L."/>
            <person name="Trindade-Silva A.E."/>
            <person name="Soares C.A.G."/>
            <person name="Elshahawi S."/>
            <person name="Hanora A."/>
            <person name="Schmidt E.W."/>
            <person name="Haygood M.G."/>
            <person name="Posfai J."/>
            <person name="Benner J."/>
            <person name="Madinger C."/>
            <person name="Nove J."/>
            <person name="Anton B."/>
            <person name="Chaudhary K."/>
            <person name="Foster J."/>
            <person name="Holman A."/>
            <person name="Kumar S."/>
            <person name="Lessard P.A."/>
            <person name="Luyten Y.A."/>
            <person name="Slatko B."/>
            <person name="Wood N."/>
            <person name="Wu B."/>
            <person name="Teplitski M."/>
            <person name="Mougous J.D."/>
            <person name="Ward N."/>
            <person name="Eisen J.A."/>
            <person name="Badger J.H."/>
            <person name="Distel D.L."/>
        </authorList>
    </citation>
    <scope>NUCLEOTIDE SEQUENCE [LARGE SCALE GENOMIC DNA]</scope>
    <source>
        <strain evidence="3">ATCC 39867 / T7901</strain>
    </source>
</reference>
<dbReference type="AlphaFoldDB" id="C5BI39"/>
<dbReference type="RefSeq" id="WP_015819572.1">
    <property type="nucleotide sequence ID" value="NC_012997.1"/>
</dbReference>
<keyword evidence="1" id="KW-1133">Transmembrane helix</keyword>
<dbReference type="KEGG" id="ttu:TERTU_4213"/>
<feature type="transmembrane region" description="Helical" evidence="1">
    <location>
        <begin position="21"/>
        <end position="46"/>
    </location>
</feature>
<dbReference type="STRING" id="377629.TERTU_4213"/>